<proteinExistence type="evidence at transcript level"/>
<dbReference type="VEuPathDB" id="VectorBase:AALFPA_065974"/>
<dbReference type="GO" id="GO:0008270">
    <property type="term" value="F:zinc ion binding"/>
    <property type="evidence" value="ECO:0007669"/>
    <property type="project" value="UniProtKB-KW"/>
</dbReference>
<dbReference type="GO" id="GO:0043122">
    <property type="term" value="P:regulation of canonical NF-kappaB signal transduction"/>
    <property type="evidence" value="ECO:0007669"/>
    <property type="project" value="TreeGrafter"/>
</dbReference>
<evidence type="ECO:0000256" key="2">
    <source>
        <dbReference type="ARBA" id="ARBA00022490"/>
    </source>
</evidence>
<evidence type="ECO:0000256" key="1">
    <source>
        <dbReference type="ARBA" id="ARBA00004496"/>
    </source>
</evidence>
<evidence type="ECO:0000256" key="7">
    <source>
        <dbReference type="PROSITE-ProRule" id="PRU01142"/>
    </source>
</evidence>
<feature type="region of interest" description="Disordered" evidence="9">
    <location>
        <begin position="432"/>
        <end position="464"/>
    </location>
</feature>
<accession>A0A023ETA4</accession>
<keyword evidence="4 7" id="KW-0863">Zinc-finger</keyword>
<keyword evidence="2" id="KW-0963">Cytoplasm</keyword>
<evidence type="ECO:0000256" key="6">
    <source>
        <dbReference type="ARBA" id="ARBA00023054"/>
    </source>
</evidence>
<dbReference type="VEuPathDB" id="VectorBase:AALF013503"/>
<evidence type="ECO:0000256" key="5">
    <source>
        <dbReference type="ARBA" id="ARBA00022833"/>
    </source>
</evidence>
<dbReference type="EMBL" id="GAPW01001070">
    <property type="protein sequence ID" value="JAC12528.1"/>
    <property type="molecule type" value="mRNA"/>
</dbReference>
<dbReference type="Gene3D" id="1.20.5.990">
    <property type="entry name" value="Nemo cc2-lz domain - 1d5 darpin complex"/>
    <property type="match status" value="1"/>
</dbReference>
<evidence type="ECO:0000259" key="10">
    <source>
        <dbReference type="PROSITE" id="PS51801"/>
    </source>
</evidence>
<feature type="coiled-coil region" evidence="8">
    <location>
        <begin position="333"/>
        <end position="430"/>
    </location>
</feature>
<dbReference type="PROSITE" id="PS51801">
    <property type="entry name" value="ZF_CCHC_NOA"/>
    <property type="match status" value="1"/>
</dbReference>
<reference evidence="11" key="1">
    <citation type="journal article" date="2014" name="PLoS Negl. Trop. Dis.">
        <title>Identification and characterization of seminal fluid proteins in the Asian tiger mosquito, Aedes albopictus.</title>
        <authorList>
            <person name="Boes K.E."/>
            <person name="Ribeiro J.M."/>
            <person name="Wong A."/>
            <person name="Harrington L.C."/>
            <person name="Wolfner M.F."/>
            <person name="Sirot L.K."/>
        </authorList>
    </citation>
    <scope>NUCLEOTIDE SEQUENCE</scope>
    <source>
        <tissue evidence="11">Reproductive organs</tissue>
    </source>
</reference>
<evidence type="ECO:0000256" key="9">
    <source>
        <dbReference type="SAM" id="MobiDB-lite"/>
    </source>
</evidence>
<dbReference type="VEuPathDB" id="VectorBase:AALC636_018859"/>
<dbReference type="PANTHER" id="PTHR31553:SF1">
    <property type="entry name" value="NF-KAPPA-B ESSENTIAL MODULATOR"/>
    <property type="match status" value="1"/>
</dbReference>
<dbReference type="Pfam" id="PF16516">
    <property type="entry name" value="CC2-LZ"/>
    <property type="match status" value="1"/>
</dbReference>
<dbReference type="GO" id="GO:0070530">
    <property type="term" value="F:K63-linked polyubiquitin modification-dependent protein binding"/>
    <property type="evidence" value="ECO:0007669"/>
    <property type="project" value="InterPro"/>
</dbReference>
<evidence type="ECO:0000256" key="8">
    <source>
        <dbReference type="SAM" id="Coils"/>
    </source>
</evidence>
<evidence type="ECO:0000313" key="11">
    <source>
        <dbReference type="EMBL" id="JAC12528.1"/>
    </source>
</evidence>
<name>A0A023ETA4_AEDAL</name>
<dbReference type="InterPro" id="IPR034735">
    <property type="entry name" value="NEMO_ZF"/>
</dbReference>
<keyword evidence="5" id="KW-0862">Zinc</keyword>
<dbReference type="GO" id="GO:0005634">
    <property type="term" value="C:nucleus"/>
    <property type="evidence" value="ECO:0007669"/>
    <property type="project" value="TreeGrafter"/>
</dbReference>
<protein>
    <submittedName>
        <fullName evidence="11">Putative kenny</fullName>
    </submittedName>
</protein>
<organism evidence="11">
    <name type="scientific">Aedes albopictus</name>
    <name type="common">Asian tiger mosquito</name>
    <name type="synonym">Stegomyia albopicta</name>
    <dbReference type="NCBI Taxonomy" id="7160"/>
    <lineage>
        <taxon>Eukaryota</taxon>
        <taxon>Metazoa</taxon>
        <taxon>Ecdysozoa</taxon>
        <taxon>Arthropoda</taxon>
        <taxon>Hexapoda</taxon>
        <taxon>Insecta</taxon>
        <taxon>Pterygota</taxon>
        <taxon>Neoptera</taxon>
        <taxon>Endopterygota</taxon>
        <taxon>Diptera</taxon>
        <taxon>Nematocera</taxon>
        <taxon>Culicoidea</taxon>
        <taxon>Culicidae</taxon>
        <taxon>Culicinae</taxon>
        <taxon>Aedini</taxon>
        <taxon>Aedes</taxon>
        <taxon>Stegomyia</taxon>
    </lineage>
</organism>
<comment type="subcellular location">
    <subcellularLocation>
        <location evidence="1">Cytoplasm</location>
    </subcellularLocation>
</comment>
<feature type="domain" description="CCHC NOA-type" evidence="10">
    <location>
        <begin position="468"/>
        <end position="498"/>
    </location>
</feature>
<dbReference type="InterPro" id="IPR051301">
    <property type="entry name" value="Optineurin/NFkB_EssMod"/>
</dbReference>
<keyword evidence="3" id="KW-0479">Metal-binding</keyword>
<dbReference type="GO" id="GO:0005737">
    <property type="term" value="C:cytoplasm"/>
    <property type="evidence" value="ECO:0007669"/>
    <property type="project" value="UniProtKB-SubCell"/>
</dbReference>
<evidence type="ECO:0000256" key="4">
    <source>
        <dbReference type="ARBA" id="ARBA00022771"/>
    </source>
</evidence>
<keyword evidence="6 8" id="KW-0175">Coiled coil</keyword>
<evidence type="ECO:0000256" key="3">
    <source>
        <dbReference type="ARBA" id="ARBA00022723"/>
    </source>
</evidence>
<feature type="coiled-coil region" evidence="8">
    <location>
        <begin position="166"/>
        <end position="274"/>
    </location>
</feature>
<dbReference type="InterPro" id="IPR032419">
    <property type="entry name" value="CC2-LZ_dom"/>
</dbReference>
<dbReference type="PANTHER" id="PTHR31553">
    <property type="entry name" value="NF-KAPPA-B ESSENTIAL MODULATOR"/>
    <property type="match status" value="1"/>
</dbReference>
<dbReference type="Gene3D" id="1.20.5.390">
    <property type="entry name" value="L1 transposable element, trimerization domain"/>
    <property type="match status" value="1"/>
</dbReference>
<sequence>MSDEESFIILGSTPTPSMEQFVSGGEGQFRQESMAASKLMATSTTQTISNNFSLIQAADESLKSLTSMKITSPPKSMQQVAGMAAPDPVSIKPSNPLAASVIMGETKSSLFQTFPSLMQSSMPLDEVQMLQVLMTEHGQMKESLQKANLAMRKNFTNIQSWQDEVKDKYTKQVQKIEEQSAIIEKLEEENDKLKQLVVAGEARAADQEKRAAELKITLEKALDEVQMQIQAERASALGELDELKKALSEKESILKNMAREIERLELEKQEFVVVKPNKPDASDSGAQFIAKEEHDRQIKVLQREMSVIVAKNLEFEDMKKVYVDELNCMRVNLNAAEEVFAKNRAQLERQAKEIETKDVSLAENIRELKTLAEQVDVLTAQLDIYKNDFEAERTARSELASEKDRVLTDLKLLQKRNQQLIEEVQNGRVAEERATRAANESLDKREPSPSLATSGHGVKGAAASEEQTYDRPILYCPLCTEAYRDLVTLQAHVEDCVGTV</sequence>
<dbReference type="AlphaFoldDB" id="A0A023ETA4"/>
<feature type="compositionally biased region" description="Basic and acidic residues" evidence="9">
    <location>
        <begin position="432"/>
        <end position="447"/>
    </location>
</feature>